<sequence length="316" mass="35961">MKHRICMLNIARINYDHRLDISCIKGDVVAYEDSDPQEILQRVQDCEIVVSKELELSKALIEQFPDSVRLICEAGTGYNNIDLEACRKKRIIVCNTPAYSTKRVAHTAIMLLLSLSSSMREQLQMLEHKDYRNFTDHMLVEHTEVNDKTLGVIGYGSIGQEVIRIAKVLDMKILVYTRTPREHVEGVRFVSLPELLKESDYVSLHCPLTSETRHLIDEVHLSMMKPSAAIINTARGALIDEQALIAALQNKRIAKAALDVQEEEPMREDNPLYTMPNVIITPHMGWRGLETRQRLLQLVSANIEAYMEGTVINRVV</sequence>
<evidence type="ECO:0000259" key="6">
    <source>
        <dbReference type="Pfam" id="PF02826"/>
    </source>
</evidence>
<dbReference type="InterPro" id="IPR036291">
    <property type="entry name" value="NAD(P)-bd_dom_sf"/>
</dbReference>
<feature type="domain" description="D-isomer specific 2-hydroxyacid dehydrogenase catalytic" evidence="5">
    <location>
        <begin position="26"/>
        <end position="315"/>
    </location>
</feature>
<dbReference type="FunFam" id="3.40.50.720:FF:000203">
    <property type="entry name" value="D-3-phosphoglycerate dehydrogenase (SerA)"/>
    <property type="match status" value="1"/>
</dbReference>
<evidence type="ECO:0000259" key="5">
    <source>
        <dbReference type="Pfam" id="PF00389"/>
    </source>
</evidence>
<keyword evidence="2 4" id="KW-0560">Oxidoreductase</keyword>
<dbReference type="GO" id="GO:0016616">
    <property type="term" value="F:oxidoreductase activity, acting on the CH-OH group of donors, NAD or NADP as acceptor"/>
    <property type="evidence" value="ECO:0007669"/>
    <property type="project" value="InterPro"/>
</dbReference>
<name>A0A099IAJ6_CLOIN</name>
<dbReference type="PANTHER" id="PTHR43761">
    <property type="entry name" value="D-ISOMER SPECIFIC 2-HYDROXYACID DEHYDROGENASE FAMILY PROTEIN (AFU_ORTHOLOGUE AFUA_1G13630)"/>
    <property type="match status" value="1"/>
</dbReference>
<dbReference type="Gene3D" id="3.40.50.720">
    <property type="entry name" value="NAD(P)-binding Rossmann-like Domain"/>
    <property type="match status" value="2"/>
</dbReference>
<evidence type="ECO:0000313" key="8">
    <source>
        <dbReference type="Proteomes" id="UP000030008"/>
    </source>
</evidence>
<proteinExistence type="inferred from homology"/>
<evidence type="ECO:0000256" key="3">
    <source>
        <dbReference type="ARBA" id="ARBA00023027"/>
    </source>
</evidence>
<accession>A0A099IAJ6</accession>
<dbReference type="GO" id="GO:0051287">
    <property type="term" value="F:NAD binding"/>
    <property type="evidence" value="ECO:0007669"/>
    <property type="project" value="InterPro"/>
</dbReference>
<dbReference type="InterPro" id="IPR006140">
    <property type="entry name" value="D-isomer_DH_NAD-bd"/>
</dbReference>
<comment type="similarity">
    <text evidence="1 4">Belongs to the D-isomer specific 2-hydroxyacid dehydrogenase family.</text>
</comment>
<feature type="domain" description="D-isomer specific 2-hydroxyacid dehydrogenase NAD-binding" evidence="6">
    <location>
        <begin position="109"/>
        <end position="285"/>
    </location>
</feature>
<dbReference type="AlphaFoldDB" id="A0A099IAJ6"/>
<dbReference type="InterPro" id="IPR006139">
    <property type="entry name" value="D-isomer_2_OHA_DH_cat_dom"/>
</dbReference>
<evidence type="ECO:0000256" key="2">
    <source>
        <dbReference type="ARBA" id="ARBA00023002"/>
    </source>
</evidence>
<keyword evidence="3" id="KW-0520">NAD</keyword>
<evidence type="ECO:0000313" key="7">
    <source>
        <dbReference type="EMBL" id="KGJ55059.1"/>
    </source>
</evidence>
<protein>
    <submittedName>
        <fullName evidence="7">2-hydroxyacid dehydrogenase</fullName>
    </submittedName>
</protein>
<dbReference type="PANTHER" id="PTHR43761:SF1">
    <property type="entry name" value="D-ISOMER SPECIFIC 2-HYDROXYACID DEHYDROGENASE CATALYTIC DOMAIN-CONTAINING PROTEIN-RELATED"/>
    <property type="match status" value="1"/>
</dbReference>
<dbReference type="RefSeq" id="WP_044903374.1">
    <property type="nucleotide sequence ID" value="NZ_JQIF01000001.1"/>
</dbReference>
<dbReference type="Proteomes" id="UP000030008">
    <property type="component" value="Unassembled WGS sequence"/>
</dbReference>
<comment type="caution">
    <text evidence="7">The sequence shown here is derived from an EMBL/GenBank/DDBJ whole genome shotgun (WGS) entry which is preliminary data.</text>
</comment>
<evidence type="ECO:0000256" key="4">
    <source>
        <dbReference type="RuleBase" id="RU003719"/>
    </source>
</evidence>
<dbReference type="Pfam" id="PF02826">
    <property type="entry name" value="2-Hacid_dh_C"/>
    <property type="match status" value="1"/>
</dbReference>
<dbReference type="EMBL" id="JQIF01000001">
    <property type="protein sequence ID" value="KGJ55059.1"/>
    <property type="molecule type" value="Genomic_DNA"/>
</dbReference>
<gene>
    <name evidence="7" type="ORF">CIAN88_00345</name>
</gene>
<dbReference type="SUPFAM" id="SSF51735">
    <property type="entry name" value="NAD(P)-binding Rossmann-fold domains"/>
    <property type="match status" value="1"/>
</dbReference>
<dbReference type="InterPro" id="IPR050418">
    <property type="entry name" value="D-iso_2-hydroxyacid_DH_PdxB"/>
</dbReference>
<dbReference type="PROSITE" id="PS00065">
    <property type="entry name" value="D_2_HYDROXYACID_DH_1"/>
    <property type="match status" value="1"/>
</dbReference>
<dbReference type="InterPro" id="IPR029752">
    <property type="entry name" value="D-isomer_DH_CS1"/>
</dbReference>
<dbReference type="SUPFAM" id="SSF52283">
    <property type="entry name" value="Formate/glycerate dehydrogenase catalytic domain-like"/>
    <property type="match status" value="1"/>
</dbReference>
<evidence type="ECO:0000256" key="1">
    <source>
        <dbReference type="ARBA" id="ARBA00005854"/>
    </source>
</evidence>
<dbReference type="Pfam" id="PF00389">
    <property type="entry name" value="2-Hacid_dh"/>
    <property type="match status" value="1"/>
</dbReference>
<organism evidence="7 8">
    <name type="scientific">Clostridium innocuum</name>
    <dbReference type="NCBI Taxonomy" id="1522"/>
    <lineage>
        <taxon>Bacteria</taxon>
        <taxon>Bacillati</taxon>
        <taxon>Bacillota</taxon>
        <taxon>Clostridia</taxon>
        <taxon>Eubacteriales</taxon>
        <taxon>Clostridiaceae</taxon>
        <taxon>Clostridium</taxon>
    </lineage>
</organism>
<reference evidence="7 8" key="1">
    <citation type="submission" date="2014-08" db="EMBL/GenBank/DDBJ databases">
        <title>Clostridium innocuum, an unnegligible vancomycin-resistant pathogen causing extra-intestinal infections.</title>
        <authorList>
            <person name="Feng Y."/>
            <person name="Chiu C.-H."/>
        </authorList>
    </citation>
    <scope>NUCLEOTIDE SEQUENCE [LARGE SCALE GENOMIC DNA]</scope>
    <source>
        <strain evidence="7 8">AN88</strain>
    </source>
</reference>